<protein>
    <submittedName>
        <fullName evidence="1">Uncharacterized protein</fullName>
    </submittedName>
</protein>
<dbReference type="EMBL" id="KN832870">
    <property type="protein sequence ID" value="KIN07293.1"/>
    <property type="molecule type" value="Genomic_DNA"/>
</dbReference>
<dbReference type="STRING" id="913774.A0A0C3DYX9"/>
<dbReference type="SUPFAM" id="SSF81901">
    <property type="entry name" value="HCP-like"/>
    <property type="match status" value="2"/>
</dbReference>
<reference evidence="1 2" key="1">
    <citation type="submission" date="2014-04" db="EMBL/GenBank/DDBJ databases">
        <authorList>
            <consortium name="DOE Joint Genome Institute"/>
            <person name="Kuo A."/>
            <person name="Martino E."/>
            <person name="Perotto S."/>
            <person name="Kohler A."/>
            <person name="Nagy L.G."/>
            <person name="Floudas D."/>
            <person name="Copeland A."/>
            <person name="Barry K.W."/>
            <person name="Cichocki N."/>
            <person name="Veneault-Fourrey C."/>
            <person name="LaButti K."/>
            <person name="Lindquist E.A."/>
            <person name="Lipzen A."/>
            <person name="Lundell T."/>
            <person name="Morin E."/>
            <person name="Murat C."/>
            <person name="Sun H."/>
            <person name="Tunlid A."/>
            <person name="Henrissat B."/>
            <person name="Grigoriev I.V."/>
            <person name="Hibbett D.S."/>
            <person name="Martin F."/>
            <person name="Nordberg H.P."/>
            <person name="Cantor M.N."/>
            <person name="Hua S.X."/>
        </authorList>
    </citation>
    <scope>NUCLEOTIDE SEQUENCE [LARGE SCALE GENOMIC DNA]</scope>
    <source>
        <strain evidence="1 2">Zn</strain>
    </source>
</reference>
<name>A0A0C3DYX9_OIDMZ</name>
<organism evidence="1 2">
    <name type="scientific">Oidiodendron maius (strain Zn)</name>
    <dbReference type="NCBI Taxonomy" id="913774"/>
    <lineage>
        <taxon>Eukaryota</taxon>
        <taxon>Fungi</taxon>
        <taxon>Dikarya</taxon>
        <taxon>Ascomycota</taxon>
        <taxon>Pezizomycotina</taxon>
        <taxon>Leotiomycetes</taxon>
        <taxon>Leotiomycetes incertae sedis</taxon>
        <taxon>Myxotrichaceae</taxon>
        <taxon>Oidiodendron</taxon>
    </lineage>
</organism>
<evidence type="ECO:0000313" key="2">
    <source>
        <dbReference type="Proteomes" id="UP000054321"/>
    </source>
</evidence>
<dbReference type="Pfam" id="PF13181">
    <property type="entry name" value="TPR_8"/>
    <property type="match status" value="1"/>
</dbReference>
<reference evidence="2" key="2">
    <citation type="submission" date="2015-01" db="EMBL/GenBank/DDBJ databases">
        <title>Evolutionary Origins and Diversification of the Mycorrhizal Mutualists.</title>
        <authorList>
            <consortium name="DOE Joint Genome Institute"/>
            <consortium name="Mycorrhizal Genomics Consortium"/>
            <person name="Kohler A."/>
            <person name="Kuo A."/>
            <person name="Nagy L.G."/>
            <person name="Floudas D."/>
            <person name="Copeland A."/>
            <person name="Barry K.W."/>
            <person name="Cichocki N."/>
            <person name="Veneault-Fourrey C."/>
            <person name="LaButti K."/>
            <person name="Lindquist E.A."/>
            <person name="Lipzen A."/>
            <person name="Lundell T."/>
            <person name="Morin E."/>
            <person name="Murat C."/>
            <person name="Riley R."/>
            <person name="Ohm R."/>
            <person name="Sun H."/>
            <person name="Tunlid A."/>
            <person name="Henrissat B."/>
            <person name="Grigoriev I.V."/>
            <person name="Hibbett D.S."/>
            <person name="Martin F."/>
        </authorList>
    </citation>
    <scope>NUCLEOTIDE SEQUENCE [LARGE SCALE GENOMIC DNA]</scope>
    <source>
        <strain evidence="2">Zn</strain>
    </source>
</reference>
<dbReference type="InterPro" id="IPR019734">
    <property type="entry name" value="TPR_rpt"/>
</dbReference>
<proteinExistence type="predicted"/>
<dbReference type="InParanoid" id="A0A0C3DYX9"/>
<keyword evidence="2" id="KW-1185">Reference proteome</keyword>
<dbReference type="OrthoDB" id="5379420at2759"/>
<dbReference type="InterPro" id="IPR011990">
    <property type="entry name" value="TPR-like_helical_dom_sf"/>
</dbReference>
<dbReference type="Proteomes" id="UP000054321">
    <property type="component" value="Unassembled WGS sequence"/>
</dbReference>
<evidence type="ECO:0000313" key="1">
    <source>
        <dbReference type="EMBL" id="KIN07293.1"/>
    </source>
</evidence>
<dbReference type="AlphaFoldDB" id="A0A0C3DYX9"/>
<sequence length="361" mass="40625">MRKLVVARGERQRELRELKVRRIKEIPEPSNSEASVFRSHLYKSEEALPPIVILEAARKSGVINISPEKALDLLRRYQELEKQRDKVWEEQLCMEFDIKPPTLVLLSMVLNRCPHVAQRHLARRVMLSASKLGNQEATFRLIVSGIRSGSFKDYEQPLKRLQIMAKENNPTAMTLLGRILANQGRDGEALELFRKATRGPAGLGFEGAGEALVCEGQLLMEQNAKEAETIFRKAAFELDDPSAYYYLSELQEESSLNQAVYLMKAASSGIVEAAHKLGSVELLKAKESSASNSSPNHGMAREWFHLAAAGEYGPSMLSMAQICRECGELDEGLQWLNKAKKLEDVRQQALEMEDKWERLGA</sequence>
<dbReference type="HOGENOM" id="CLU_773992_0_0_1"/>
<accession>A0A0C3DYX9</accession>
<dbReference type="Gene3D" id="1.25.40.10">
    <property type="entry name" value="Tetratricopeptide repeat domain"/>
    <property type="match status" value="1"/>
</dbReference>
<gene>
    <name evidence="1" type="ORF">OIDMADRAFT_150678</name>
</gene>